<name>A0A834H5F5_RHOSS</name>
<protein>
    <submittedName>
        <fullName evidence="1">Uncharacterized protein</fullName>
    </submittedName>
</protein>
<dbReference type="EMBL" id="WJXA01000003">
    <property type="protein sequence ID" value="KAF7148567.1"/>
    <property type="molecule type" value="Genomic_DNA"/>
</dbReference>
<proteinExistence type="predicted"/>
<evidence type="ECO:0000313" key="2">
    <source>
        <dbReference type="Proteomes" id="UP000626092"/>
    </source>
</evidence>
<sequence length="133" mass="15353">MLPYSCPIPIPLDRRTSAKSSPPMEYFLIFGLEEDRTLRTTTIGGWLCSPGLHNSVNLYVYESFTYVFLERRMKAERGAVDWVVMTMVEGLGNVAVMGWWQICFRYCSLQDMPEVFVSRTYGKGLQRCTLFQV</sequence>
<dbReference type="AlphaFoldDB" id="A0A834H5F5"/>
<keyword evidence="2" id="KW-1185">Reference proteome</keyword>
<dbReference type="OrthoDB" id="10009520at2759"/>
<evidence type="ECO:0000313" key="1">
    <source>
        <dbReference type="EMBL" id="KAF7148567.1"/>
    </source>
</evidence>
<organism evidence="1 2">
    <name type="scientific">Rhododendron simsii</name>
    <name type="common">Sims's rhododendron</name>
    <dbReference type="NCBI Taxonomy" id="118357"/>
    <lineage>
        <taxon>Eukaryota</taxon>
        <taxon>Viridiplantae</taxon>
        <taxon>Streptophyta</taxon>
        <taxon>Embryophyta</taxon>
        <taxon>Tracheophyta</taxon>
        <taxon>Spermatophyta</taxon>
        <taxon>Magnoliopsida</taxon>
        <taxon>eudicotyledons</taxon>
        <taxon>Gunneridae</taxon>
        <taxon>Pentapetalae</taxon>
        <taxon>asterids</taxon>
        <taxon>Ericales</taxon>
        <taxon>Ericaceae</taxon>
        <taxon>Ericoideae</taxon>
        <taxon>Rhodoreae</taxon>
        <taxon>Rhododendron</taxon>
    </lineage>
</organism>
<dbReference type="Proteomes" id="UP000626092">
    <property type="component" value="Unassembled WGS sequence"/>
</dbReference>
<comment type="caution">
    <text evidence="1">The sequence shown here is derived from an EMBL/GenBank/DDBJ whole genome shotgun (WGS) entry which is preliminary data.</text>
</comment>
<reference evidence="1" key="1">
    <citation type="submission" date="2019-11" db="EMBL/GenBank/DDBJ databases">
        <authorList>
            <person name="Liu Y."/>
            <person name="Hou J."/>
            <person name="Li T.-Q."/>
            <person name="Guan C.-H."/>
            <person name="Wu X."/>
            <person name="Wu H.-Z."/>
            <person name="Ling F."/>
            <person name="Zhang R."/>
            <person name="Shi X.-G."/>
            <person name="Ren J.-P."/>
            <person name="Chen E.-F."/>
            <person name="Sun J.-M."/>
        </authorList>
    </citation>
    <scope>NUCLEOTIDE SEQUENCE</scope>
    <source>
        <strain evidence="1">Adult_tree_wgs_1</strain>
        <tissue evidence="1">Leaves</tissue>
    </source>
</reference>
<accession>A0A834H5F5</accession>
<gene>
    <name evidence="1" type="ORF">RHSIM_Rhsim03G0039100</name>
</gene>